<evidence type="ECO:0000259" key="4">
    <source>
        <dbReference type="Pfam" id="PF07804"/>
    </source>
</evidence>
<name>A0A2S0P8X2_9NEIS</name>
<dbReference type="InterPro" id="IPR012893">
    <property type="entry name" value="HipA-like_C"/>
</dbReference>
<proteinExistence type="inferred from homology"/>
<dbReference type="STRING" id="1122240.GCA_000620105_03428"/>
<dbReference type="EMBL" id="CP028519">
    <property type="protein sequence ID" value="AVY93785.1"/>
    <property type="molecule type" value="Genomic_DNA"/>
</dbReference>
<dbReference type="AlphaFoldDB" id="A0A2S0P8X2"/>
<dbReference type="Pfam" id="PF07804">
    <property type="entry name" value="HipA_C"/>
    <property type="match status" value="1"/>
</dbReference>
<dbReference type="KEGG" id="maer:DAI18_06805"/>
<keyword evidence="2" id="KW-0808">Transferase</keyword>
<keyword evidence="6" id="KW-1185">Reference proteome</keyword>
<dbReference type="PANTHER" id="PTHR37419:SF8">
    <property type="entry name" value="TOXIN YJJJ"/>
    <property type="match status" value="1"/>
</dbReference>
<evidence type="ECO:0000313" key="5">
    <source>
        <dbReference type="EMBL" id="AVY93785.1"/>
    </source>
</evidence>
<feature type="domain" description="HipA-like C-terminal" evidence="4">
    <location>
        <begin position="185"/>
        <end position="263"/>
    </location>
</feature>
<protein>
    <recommendedName>
        <fullName evidence="4">HipA-like C-terminal domain-containing protein</fullName>
    </recommendedName>
</protein>
<dbReference type="InterPro" id="IPR052028">
    <property type="entry name" value="HipA_Ser/Thr_kinase"/>
</dbReference>
<evidence type="ECO:0000256" key="1">
    <source>
        <dbReference type="ARBA" id="ARBA00010164"/>
    </source>
</evidence>
<comment type="similarity">
    <text evidence="1">Belongs to the HipA Ser/Thr kinase family.</text>
</comment>
<dbReference type="PANTHER" id="PTHR37419">
    <property type="entry name" value="SERINE/THREONINE-PROTEIN KINASE TOXIN HIPA"/>
    <property type="match status" value="1"/>
</dbReference>
<evidence type="ECO:0000256" key="3">
    <source>
        <dbReference type="ARBA" id="ARBA00022777"/>
    </source>
</evidence>
<organism evidence="5 6">
    <name type="scientific">Microvirgula aerodenitrificans</name>
    <dbReference type="NCBI Taxonomy" id="57480"/>
    <lineage>
        <taxon>Bacteria</taxon>
        <taxon>Pseudomonadati</taxon>
        <taxon>Pseudomonadota</taxon>
        <taxon>Betaproteobacteria</taxon>
        <taxon>Neisseriales</taxon>
        <taxon>Aquaspirillaceae</taxon>
        <taxon>Microvirgula</taxon>
    </lineage>
</organism>
<keyword evidence="3" id="KW-0418">Kinase</keyword>
<evidence type="ECO:0000313" key="6">
    <source>
        <dbReference type="Proteomes" id="UP000244173"/>
    </source>
</evidence>
<accession>A0A2S0P8X2</accession>
<dbReference type="RefSeq" id="WP_107888986.1">
    <property type="nucleotide sequence ID" value="NZ_CP028519.1"/>
</dbReference>
<reference evidence="5 6" key="1">
    <citation type="submission" date="2018-04" db="EMBL/GenBank/DDBJ databases">
        <title>Denitrifier Microvirgula.</title>
        <authorList>
            <person name="Anderson E."/>
            <person name="Jang J."/>
            <person name="Ishii S."/>
        </authorList>
    </citation>
    <scope>NUCLEOTIDE SEQUENCE [LARGE SCALE GENOMIC DNA]</scope>
    <source>
        <strain evidence="5 6">BE2.4</strain>
    </source>
</reference>
<dbReference type="Proteomes" id="UP000244173">
    <property type="component" value="Chromosome"/>
</dbReference>
<gene>
    <name evidence="5" type="ORF">DAI18_06805</name>
</gene>
<dbReference type="OrthoDB" id="9805913at2"/>
<dbReference type="GO" id="GO:0004674">
    <property type="term" value="F:protein serine/threonine kinase activity"/>
    <property type="evidence" value="ECO:0007669"/>
    <property type="project" value="TreeGrafter"/>
</dbReference>
<evidence type="ECO:0000256" key="2">
    <source>
        <dbReference type="ARBA" id="ARBA00022679"/>
    </source>
</evidence>
<sequence length="271" mass="30603">MPTQRTARVGLQIWLDAPEICERIQIGTLYPNMQQTGLAPPFAYTEDWLGNKNCFMLDPRLDLYVGEQHPASERGFGVFLDSAPDRWGSKLIQRREVLKAKAVQRSPKLLSGLELMLGVHDFTRSGALRFCYPGGNFLDDDTTYAVPPVTSLKTLSAIALELDDDNAEDKPEYEHWLSILVAPGSSLGGTRPKAVFAERDHSLWLAKFPGRNDTHDWGLWEYLTHQLARKAGIDVPESELLSFGKGDHTFCVKRFDRNPAARRYPPSLLRY</sequence>
<dbReference type="GO" id="GO:0005829">
    <property type="term" value="C:cytosol"/>
    <property type="evidence" value="ECO:0007669"/>
    <property type="project" value="TreeGrafter"/>
</dbReference>